<dbReference type="Pfam" id="PF05191">
    <property type="entry name" value="ADK_lid"/>
    <property type="match status" value="1"/>
</dbReference>
<keyword evidence="2 5" id="KW-0545">Nucleotide biosynthesis</keyword>
<evidence type="ECO:0000313" key="9">
    <source>
        <dbReference type="EMBL" id="MFC6646795.1"/>
    </source>
</evidence>
<dbReference type="RefSeq" id="WP_263370439.1">
    <property type="nucleotide sequence ID" value="NZ_JAGSYD010000001.1"/>
</dbReference>
<dbReference type="EMBL" id="JBHSWI010000001">
    <property type="protein sequence ID" value="MFC6646795.1"/>
    <property type="molecule type" value="Genomic_DNA"/>
</dbReference>
<feature type="binding site" evidence="5">
    <location>
        <position position="139"/>
    </location>
    <ligand>
        <name>ATP</name>
        <dbReference type="ChEBI" id="CHEBI:30616"/>
    </ligand>
</feature>
<comment type="similarity">
    <text evidence="5 6">Belongs to the adenylate kinase family.</text>
</comment>
<evidence type="ECO:0000256" key="4">
    <source>
        <dbReference type="ARBA" id="ARBA00022777"/>
    </source>
</evidence>
<evidence type="ECO:0000256" key="2">
    <source>
        <dbReference type="ARBA" id="ARBA00022727"/>
    </source>
</evidence>
<sequence>MSKPLPNANDFLPGPMLLLGAPGVGKGTQAKLLMEEFGIPQISTGDLLREHRKNHTPLGMMADELMSKGQLVPDDLVNDMVADRFKQPDTEHGYILDGYPRTIQQAEWLDTQLVAYQLPVVAVNITVPEKILLERITGRRIAPSGKIYNIYTHPPKVEGLDDETGEKLEQRKDDTEEVFHERMKAFEAKTAAVIEYYRTHGGRFAEVDGDQPVEVVTQAIREALLKLRHHPDVA</sequence>
<dbReference type="EC" id="2.7.4.3" evidence="5 7"/>
<evidence type="ECO:0000256" key="5">
    <source>
        <dbReference type="HAMAP-Rule" id="MF_00235"/>
    </source>
</evidence>
<feature type="binding site" evidence="5">
    <location>
        <position position="171"/>
    </location>
    <ligand>
        <name>AMP</name>
        <dbReference type="ChEBI" id="CHEBI:456215"/>
    </ligand>
</feature>
<keyword evidence="4 5" id="KW-0418">Kinase</keyword>
<dbReference type="InterPro" id="IPR027417">
    <property type="entry name" value="P-loop_NTPase"/>
</dbReference>
<evidence type="ECO:0000256" key="3">
    <source>
        <dbReference type="ARBA" id="ARBA00022741"/>
    </source>
</evidence>
<feature type="region of interest" description="NMP" evidence="5">
    <location>
        <begin position="43"/>
        <end position="72"/>
    </location>
</feature>
<keyword evidence="1 5" id="KW-0808">Transferase</keyword>
<dbReference type="InterPro" id="IPR006259">
    <property type="entry name" value="Adenyl_kin_sub"/>
</dbReference>
<dbReference type="NCBIfam" id="TIGR01351">
    <property type="entry name" value="adk"/>
    <property type="match status" value="1"/>
</dbReference>
<name>A0ABW1ZBD5_9BACT</name>
<feature type="domain" description="Adenylate kinase active site lid" evidence="8">
    <location>
        <begin position="139"/>
        <end position="173"/>
    </location>
</feature>
<keyword evidence="5 7" id="KW-0067">ATP-binding</keyword>
<accession>A0ABW1ZBD5</accession>
<dbReference type="SUPFAM" id="SSF52540">
    <property type="entry name" value="P-loop containing nucleoside triphosphate hydrolases"/>
    <property type="match status" value="1"/>
</dbReference>
<dbReference type="InterPro" id="IPR007862">
    <property type="entry name" value="Adenylate_kinase_lid-dom"/>
</dbReference>
<comment type="pathway">
    <text evidence="5">Purine metabolism; AMP biosynthesis via salvage pathway; AMP from ADP: step 1/1.</text>
</comment>
<dbReference type="Gene3D" id="3.40.50.300">
    <property type="entry name" value="P-loop containing nucleotide triphosphate hydrolases"/>
    <property type="match status" value="1"/>
</dbReference>
<dbReference type="InterPro" id="IPR033690">
    <property type="entry name" value="Adenylat_kinase_CS"/>
</dbReference>
<dbReference type="Pfam" id="PF00406">
    <property type="entry name" value="ADK"/>
    <property type="match status" value="1"/>
</dbReference>
<evidence type="ECO:0000313" key="10">
    <source>
        <dbReference type="Proteomes" id="UP001596391"/>
    </source>
</evidence>
<feature type="binding site" evidence="5">
    <location>
        <begin position="70"/>
        <end position="72"/>
    </location>
    <ligand>
        <name>AMP</name>
        <dbReference type="ChEBI" id="CHEBI:456215"/>
    </ligand>
</feature>
<protein>
    <recommendedName>
        <fullName evidence="5 7">Adenylate kinase</fullName>
        <shortName evidence="5">AK</shortName>
        <ecNumber evidence="5 7">2.7.4.3</ecNumber>
    </recommendedName>
    <alternativeName>
        <fullName evidence="5">ATP-AMP transphosphorylase</fullName>
    </alternativeName>
    <alternativeName>
        <fullName evidence="5">ATP:AMP phosphotransferase</fullName>
    </alternativeName>
    <alternativeName>
        <fullName evidence="5">Adenylate monophosphate kinase</fullName>
    </alternativeName>
</protein>
<comment type="function">
    <text evidence="5">Catalyzes the reversible transfer of the terminal phosphate group between ATP and AMP. Plays an important role in cellular energy homeostasis and in adenine nucleotide metabolism.</text>
</comment>
<feature type="binding site" evidence="5">
    <location>
        <begin position="147"/>
        <end position="148"/>
    </location>
    <ligand>
        <name>ATP</name>
        <dbReference type="ChEBI" id="CHEBI:30616"/>
    </ligand>
</feature>
<feature type="binding site" evidence="5">
    <location>
        <position position="182"/>
    </location>
    <ligand>
        <name>AMP</name>
        <dbReference type="ChEBI" id="CHEBI:456215"/>
    </ligand>
</feature>
<feature type="binding site" evidence="5">
    <location>
        <begin position="23"/>
        <end position="28"/>
    </location>
    <ligand>
        <name>ATP</name>
        <dbReference type="ChEBI" id="CHEBI:30616"/>
    </ligand>
</feature>
<evidence type="ECO:0000259" key="8">
    <source>
        <dbReference type="Pfam" id="PF05191"/>
    </source>
</evidence>
<dbReference type="PROSITE" id="PS00113">
    <property type="entry name" value="ADENYLATE_KINASE"/>
    <property type="match status" value="1"/>
</dbReference>
<dbReference type="HAMAP" id="MF_00235">
    <property type="entry name" value="Adenylate_kinase_Adk"/>
    <property type="match status" value="1"/>
</dbReference>
<dbReference type="PRINTS" id="PR00094">
    <property type="entry name" value="ADENYLTKNASE"/>
</dbReference>
<dbReference type="InterPro" id="IPR000850">
    <property type="entry name" value="Adenylat/UMP-CMP_kin"/>
</dbReference>
<gene>
    <name evidence="5" type="primary">adk</name>
    <name evidence="9" type="ORF">ACFQBQ_14615</name>
</gene>
<proteinExistence type="inferred from homology"/>
<feature type="binding site" evidence="5">
    <location>
        <position position="49"/>
    </location>
    <ligand>
        <name>AMP</name>
        <dbReference type="ChEBI" id="CHEBI:456215"/>
    </ligand>
</feature>
<dbReference type="NCBIfam" id="NF001381">
    <property type="entry name" value="PRK00279.1-3"/>
    <property type="match status" value="1"/>
</dbReference>
<comment type="caution">
    <text evidence="9">The sequence shown here is derived from an EMBL/GenBank/DDBJ whole genome shotgun (WGS) entry which is preliminary data.</text>
</comment>
<evidence type="ECO:0000256" key="1">
    <source>
        <dbReference type="ARBA" id="ARBA00022679"/>
    </source>
</evidence>
<keyword evidence="3 5" id="KW-0547">Nucleotide-binding</keyword>
<organism evidence="9 10">
    <name type="scientific">Granulicella cerasi</name>
    <dbReference type="NCBI Taxonomy" id="741063"/>
    <lineage>
        <taxon>Bacteria</taxon>
        <taxon>Pseudomonadati</taxon>
        <taxon>Acidobacteriota</taxon>
        <taxon>Terriglobia</taxon>
        <taxon>Terriglobales</taxon>
        <taxon>Acidobacteriaceae</taxon>
        <taxon>Granulicella</taxon>
    </lineage>
</organism>
<dbReference type="GO" id="GO:0004017">
    <property type="term" value="F:AMP kinase activity"/>
    <property type="evidence" value="ECO:0007669"/>
    <property type="project" value="UniProtKB-EC"/>
</dbReference>
<keyword evidence="5" id="KW-0963">Cytoplasm</keyword>
<keyword evidence="10" id="KW-1185">Reference proteome</keyword>
<dbReference type="CDD" id="cd01428">
    <property type="entry name" value="ADK"/>
    <property type="match status" value="1"/>
</dbReference>
<dbReference type="Proteomes" id="UP001596391">
    <property type="component" value="Unassembled WGS sequence"/>
</dbReference>
<feature type="binding site" evidence="5">
    <location>
        <position position="44"/>
    </location>
    <ligand>
        <name>AMP</name>
        <dbReference type="ChEBI" id="CHEBI:456215"/>
    </ligand>
</feature>
<comment type="caution">
    <text evidence="5">Lacks conserved residue(s) required for the propagation of feature annotation.</text>
</comment>
<evidence type="ECO:0000256" key="6">
    <source>
        <dbReference type="RuleBase" id="RU003330"/>
    </source>
</evidence>
<evidence type="ECO:0000256" key="7">
    <source>
        <dbReference type="RuleBase" id="RU003331"/>
    </source>
</evidence>
<feature type="binding site" evidence="5">
    <location>
        <position position="105"/>
    </location>
    <ligand>
        <name>AMP</name>
        <dbReference type="ChEBI" id="CHEBI:456215"/>
    </ligand>
</feature>
<dbReference type="PANTHER" id="PTHR23359">
    <property type="entry name" value="NUCLEOTIDE KINASE"/>
    <property type="match status" value="1"/>
</dbReference>
<feature type="binding site" evidence="5">
    <location>
        <position position="211"/>
    </location>
    <ligand>
        <name>ATP</name>
        <dbReference type="ChEBI" id="CHEBI:30616"/>
    </ligand>
</feature>
<comment type="subcellular location">
    <subcellularLocation>
        <location evidence="5 7">Cytoplasm</location>
    </subcellularLocation>
</comment>
<reference evidence="10" key="1">
    <citation type="journal article" date="2019" name="Int. J. Syst. Evol. Microbiol.">
        <title>The Global Catalogue of Microorganisms (GCM) 10K type strain sequencing project: providing services to taxonomists for standard genome sequencing and annotation.</title>
        <authorList>
            <consortium name="The Broad Institute Genomics Platform"/>
            <consortium name="The Broad Institute Genome Sequencing Center for Infectious Disease"/>
            <person name="Wu L."/>
            <person name="Ma J."/>
        </authorList>
    </citation>
    <scope>NUCLEOTIDE SEQUENCE [LARGE SCALE GENOMIC DNA]</scope>
    <source>
        <strain evidence="10">CGMCC 1.16026</strain>
    </source>
</reference>
<comment type="subunit">
    <text evidence="5 7">Monomer.</text>
</comment>
<feature type="binding site" evidence="5">
    <location>
        <begin position="98"/>
        <end position="101"/>
    </location>
    <ligand>
        <name>AMP</name>
        <dbReference type="ChEBI" id="CHEBI:456215"/>
    </ligand>
</feature>
<comment type="catalytic activity">
    <reaction evidence="5 7">
        <text>AMP + ATP = 2 ADP</text>
        <dbReference type="Rhea" id="RHEA:12973"/>
        <dbReference type="ChEBI" id="CHEBI:30616"/>
        <dbReference type="ChEBI" id="CHEBI:456215"/>
        <dbReference type="ChEBI" id="CHEBI:456216"/>
        <dbReference type="EC" id="2.7.4.3"/>
    </reaction>
</comment>
<comment type="domain">
    <text evidence="5">Consists of three domains, a large central CORE domain and two small peripheral domains, NMPbind and LID, which undergo movements during catalysis. The LID domain closes over the site of phosphoryl transfer upon ATP binding. Assembling and dissambling the active center during each catalytic cycle provides an effective means to prevent ATP hydrolysis.</text>
</comment>